<keyword evidence="2" id="KW-1185">Reference proteome</keyword>
<proteinExistence type="predicted"/>
<accession>A0A0F3QBD9</accession>
<evidence type="ECO:0000313" key="1">
    <source>
        <dbReference type="EMBL" id="KJV89900.1"/>
    </source>
</evidence>
<protein>
    <submittedName>
        <fullName evidence="1">Uncharacterized protein</fullName>
    </submittedName>
</protein>
<comment type="caution">
    <text evidence="1">The sequence shown here is derived from an EMBL/GenBank/DDBJ whole genome shotgun (WGS) entry which is preliminary data.</text>
</comment>
<dbReference type="Proteomes" id="UP000033661">
    <property type="component" value="Unassembled WGS sequence"/>
</dbReference>
<dbReference type="RefSeq" id="WP_012151702.1">
    <property type="nucleotide sequence ID" value="NZ_LAOI01000001.1"/>
</dbReference>
<name>A0A0F3QBD9_RICBE</name>
<sequence length="44" mass="5033">MKIHNPKIIDTKISELNKLLNDITDSNKHQEILNSDDAVGNESW</sequence>
<evidence type="ECO:0000313" key="2">
    <source>
        <dbReference type="Proteomes" id="UP000033661"/>
    </source>
</evidence>
<reference evidence="1 2" key="1">
    <citation type="submission" date="2015-02" db="EMBL/GenBank/DDBJ databases">
        <title>Genome Sequencing of Rickettsiales.</title>
        <authorList>
            <person name="Daugherty S.C."/>
            <person name="Su Q."/>
            <person name="Abolude K."/>
            <person name="Beier-Sexton M."/>
            <person name="Carlyon J.A."/>
            <person name="Carter R."/>
            <person name="Day N.P."/>
            <person name="Dumler S.J."/>
            <person name="Dyachenko V."/>
            <person name="Godinez A."/>
            <person name="Kurtti T.J."/>
            <person name="Lichay M."/>
            <person name="Mullins K.E."/>
            <person name="Ott S."/>
            <person name="Pappas-Brown V."/>
            <person name="Paris D.H."/>
            <person name="Patel P."/>
            <person name="Richards A.L."/>
            <person name="Sadzewicz L."/>
            <person name="Sears K."/>
            <person name="Seidman D."/>
            <person name="Sengamalay N."/>
            <person name="Stenos J."/>
            <person name="Tallon L.J."/>
            <person name="Vincent G."/>
            <person name="Fraser C.M."/>
            <person name="Munderloh U."/>
            <person name="Dunning-Hotopp J.C."/>
        </authorList>
    </citation>
    <scope>NUCLEOTIDE SEQUENCE [LARGE SCALE GENOMIC DNA]</scope>
    <source>
        <strain evidence="1 2">RML An4</strain>
    </source>
</reference>
<dbReference type="EMBL" id="LAOI01000001">
    <property type="protein sequence ID" value="KJV89900.1"/>
    <property type="molecule type" value="Genomic_DNA"/>
</dbReference>
<gene>
    <name evidence="1" type="ORF">RBEAN4_0889</name>
</gene>
<organism evidence="1 2">
    <name type="scientific">Rickettsia bellii str. RML An4</name>
    <dbReference type="NCBI Taxonomy" id="1359193"/>
    <lineage>
        <taxon>Bacteria</taxon>
        <taxon>Pseudomonadati</taxon>
        <taxon>Pseudomonadota</taxon>
        <taxon>Alphaproteobacteria</taxon>
        <taxon>Rickettsiales</taxon>
        <taxon>Rickettsiaceae</taxon>
        <taxon>Rickettsieae</taxon>
        <taxon>Rickettsia</taxon>
        <taxon>belli group</taxon>
    </lineage>
</organism>
<dbReference type="AlphaFoldDB" id="A0A0F3QBD9"/>
<dbReference type="PATRIC" id="fig|1359193.3.peg.861"/>